<evidence type="ECO:0000313" key="1">
    <source>
        <dbReference type="EMBL" id="PHV71527.1"/>
    </source>
</evidence>
<dbReference type="Proteomes" id="UP000224460">
    <property type="component" value="Unassembled WGS sequence"/>
</dbReference>
<sequence length="588" mass="66742">MILQALEECYDIMVQDKHFEVAPFGYSKVLCNFAIVIDEEGNFKTILDLREGKKGQFHTVPLQDGRSSGIKPYLLCDKSKYIVGKEADSKGKLVQYQAYLEAMYEKHQQVFSDFKNKGIQAVEKFLMRVFEGEELLIPPSHDCYKGSLMIFKLEGEEGYIHENLEVRDYWEKYSNSAENSDKEKVIGQCLISGKDNVKIADKHTLIKGVMGAQAAGASLSSINMSSAESYGVQKAYNAPISEETMFKYTTALNSLIASNKNRLIIGDTTCVFWTEKEIAGNSVDVLMGLFSGVQLEEKKELQMEHNEVEHTKNILERVLMGLNIGAEILEREEDTKVYILGLSPNMARLSIRFWYQDTFGHFAEKMKLHYEDMDLVKSDKAKNIVAIRDILKSMAVQGKNENIPKVTQNALFTAITEGSTYPQGVYTNLLIRIKAEAGDEWCINATRVSYIKAFLKRKYRINQLMEKEGELTVALNENSISTAYHLGRLFAVLEKLQQDAGNTGLRERYFASAATNPKVVFPAILKLAQSHIAKVSKSDGSYYMDKLCQDILEKIEEFPTSLSLDDQGLFILGYYHQKQYIYTKKENR</sequence>
<reference evidence="1" key="1">
    <citation type="submission" date="2017-10" db="EMBL/GenBank/DDBJ databases">
        <title>Genome sequence of cellulolytic Lachnospiraceae bacterium XHS1971 isolated from hotspring sediment.</title>
        <authorList>
            <person name="Vasudevan G."/>
            <person name="Joshi A.J."/>
            <person name="Hivarkar S."/>
            <person name="Lanjekar V.B."/>
            <person name="Dhakephalkar P.K."/>
            <person name="Dagar S."/>
        </authorList>
    </citation>
    <scope>NUCLEOTIDE SEQUENCE</scope>
    <source>
        <strain evidence="1">XHS1971</strain>
    </source>
</reference>
<protein>
    <submittedName>
        <fullName evidence="1">Type I-C CRISPR-associated protein Cas8c/Csd1</fullName>
    </submittedName>
</protein>
<organism evidence="1 2">
    <name type="scientific">Sporanaerobium hydrogeniformans</name>
    <dbReference type="NCBI Taxonomy" id="3072179"/>
    <lineage>
        <taxon>Bacteria</taxon>
        <taxon>Bacillati</taxon>
        <taxon>Bacillota</taxon>
        <taxon>Clostridia</taxon>
        <taxon>Lachnospirales</taxon>
        <taxon>Lachnospiraceae</taxon>
        <taxon>Sporanaerobium</taxon>
    </lineage>
</organism>
<gene>
    <name evidence="1" type="primary">cas8c</name>
    <name evidence="1" type="ORF">CS063_05645</name>
</gene>
<dbReference type="EMBL" id="PEDL01000003">
    <property type="protein sequence ID" value="PHV71527.1"/>
    <property type="molecule type" value="Genomic_DNA"/>
</dbReference>
<accession>A0AC61DG21</accession>
<comment type="caution">
    <text evidence="1">The sequence shown here is derived from an EMBL/GenBank/DDBJ whole genome shotgun (WGS) entry which is preliminary data.</text>
</comment>
<keyword evidence="2" id="KW-1185">Reference proteome</keyword>
<name>A0AC61DG21_9FIRM</name>
<evidence type="ECO:0000313" key="2">
    <source>
        <dbReference type="Proteomes" id="UP000224460"/>
    </source>
</evidence>
<proteinExistence type="predicted"/>